<feature type="chain" id="PRO_5014941148" evidence="1">
    <location>
        <begin position="28"/>
        <end position="71"/>
    </location>
</feature>
<reference evidence="2" key="1">
    <citation type="submission" date="2018-01" db="EMBL/GenBank/DDBJ databases">
        <title>An insight into the sialome of Amazonian anophelines.</title>
        <authorList>
            <person name="Ribeiro J.M."/>
            <person name="Scarpassa V."/>
            <person name="Calvo E."/>
        </authorList>
    </citation>
    <scope>NUCLEOTIDE SEQUENCE</scope>
    <source>
        <tissue evidence="2">Salivary glands</tissue>
    </source>
</reference>
<organism evidence="2">
    <name type="scientific">Anopheles braziliensis</name>
    <dbReference type="NCBI Taxonomy" id="58242"/>
    <lineage>
        <taxon>Eukaryota</taxon>
        <taxon>Metazoa</taxon>
        <taxon>Ecdysozoa</taxon>
        <taxon>Arthropoda</taxon>
        <taxon>Hexapoda</taxon>
        <taxon>Insecta</taxon>
        <taxon>Pterygota</taxon>
        <taxon>Neoptera</taxon>
        <taxon>Endopterygota</taxon>
        <taxon>Diptera</taxon>
        <taxon>Nematocera</taxon>
        <taxon>Culicoidea</taxon>
        <taxon>Culicidae</taxon>
        <taxon>Anophelinae</taxon>
        <taxon>Anopheles</taxon>
    </lineage>
</organism>
<dbReference type="EMBL" id="GGFM01011312">
    <property type="protein sequence ID" value="MBW32063.1"/>
    <property type="molecule type" value="Transcribed_RNA"/>
</dbReference>
<proteinExistence type="predicted"/>
<name>A0A2M3ZU53_9DIPT</name>
<keyword evidence="1" id="KW-0732">Signal</keyword>
<protein>
    <submittedName>
        <fullName evidence="2">Putative secreted peptide</fullName>
    </submittedName>
</protein>
<feature type="signal peptide" evidence="1">
    <location>
        <begin position="1"/>
        <end position="27"/>
    </location>
</feature>
<evidence type="ECO:0000313" key="2">
    <source>
        <dbReference type="EMBL" id="MBW32063.1"/>
    </source>
</evidence>
<sequence length="71" mass="7908">MASRCFCRSIDMMGCLFFFFCSCPSAGQRLHLPTGVSTKPSSLSSSCRMSRELLVTHFHAPTHQHPLDYGP</sequence>
<accession>A0A2M3ZU53</accession>
<dbReference type="AlphaFoldDB" id="A0A2M3ZU53"/>
<dbReference type="PROSITE" id="PS51257">
    <property type="entry name" value="PROKAR_LIPOPROTEIN"/>
    <property type="match status" value="1"/>
</dbReference>
<evidence type="ECO:0000256" key="1">
    <source>
        <dbReference type="SAM" id="SignalP"/>
    </source>
</evidence>